<protein>
    <recommendedName>
        <fullName evidence="4">Zn-ribbon containing protein</fullName>
    </recommendedName>
</protein>
<reference evidence="2 3" key="1">
    <citation type="submission" date="2016-10" db="EMBL/GenBank/DDBJ databases">
        <authorList>
            <person name="de Groot N.N."/>
        </authorList>
    </citation>
    <scope>NUCLEOTIDE SEQUENCE [LARGE SCALE GENOMIC DNA]</scope>
    <source>
        <strain evidence="2 3">CGMCC 1.5337</strain>
    </source>
</reference>
<gene>
    <name evidence="2" type="ORF">SAMN04487945_1832</name>
</gene>
<accession>A0A1I0PNV3</accession>
<dbReference type="AlphaFoldDB" id="A0A1I0PNV3"/>
<dbReference type="STRING" id="355548.SAMN04487945_1832"/>
<feature type="compositionally biased region" description="Low complexity" evidence="1">
    <location>
        <begin position="55"/>
        <end position="79"/>
    </location>
</feature>
<evidence type="ECO:0000313" key="3">
    <source>
        <dbReference type="Proteomes" id="UP000198518"/>
    </source>
</evidence>
<evidence type="ECO:0000313" key="2">
    <source>
        <dbReference type="EMBL" id="SEW16042.1"/>
    </source>
</evidence>
<feature type="region of interest" description="Disordered" evidence="1">
    <location>
        <begin position="14"/>
        <end position="206"/>
    </location>
</feature>
<evidence type="ECO:0000256" key="1">
    <source>
        <dbReference type="SAM" id="MobiDB-lite"/>
    </source>
</evidence>
<dbReference type="OrthoDB" id="78050at2157"/>
<proteinExistence type="predicted"/>
<dbReference type="RefSeq" id="WP_089668997.1">
    <property type="nucleotide sequence ID" value="NZ_FOJA01000001.1"/>
</dbReference>
<keyword evidence="3" id="KW-1185">Reference proteome</keyword>
<feature type="compositionally biased region" description="Basic and acidic residues" evidence="1">
    <location>
        <begin position="184"/>
        <end position="197"/>
    </location>
</feature>
<feature type="compositionally biased region" description="Low complexity" evidence="1">
    <location>
        <begin position="123"/>
        <end position="152"/>
    </location>
</feature>
<sequence>MPHQCTNCGHVFEDGSKEMLSGCPDCGGNKFQYHPGEVPEESSERADDAEPPEPEGGSVSGAVGRAANRVRDAVSSGPSGDDDAADASVIESADGDVTTQSADAPPEPAAEPVEDAVTDDVATDAVTDATDAPETGDGQTADAAVDPNPAVDADAEPGVKASTADSEDSAQAEARSGVVDMADLPDRAEDGRVVKEPDDSEDRPDLEDLRQELNDQFESIRIVAPGQYELNLMELYDRQEYIIALQEDGQYVIEVPDAWEAPDPTDAE</sequence>
<name>A0A1I0PNV3_9EURY</name>
<dbReference type="Proteomes" id="UP000198518">
    <property type="component" value="Unassembled WGS sequence"/>
</dbReference>
<dbReference type="Pfam" id="PF09845">
    <property type="entry name" value="OapC"/>
    <property type="match status" value="2"/>
</dbReference>
<organism evidence="2 3">
    <name type="scientific">Halobacterium jilantaiense</name>
    <dbReference type="NCBI Taxonomy" id="355548"/>
    <lineage>
        <taxon>Archaea</taxon>
        <taxon>Methanobacteriati</taxon>
        <taxon>Methanobacteriota</taxon>
        <taxon>Stenosarchaea group</taxon>
        <taxon>Halobacteria</taxon>
        <taxon>Halobacteriales</taxon>
        <taxon>Halobacteriaceae</taxon>
        <taxon>Halobacterium</taxon>
    </lineage>
</organism>
<dbReference type="EMBL" id="FOJA01000001">
    <property type="protein sequence ID" value="SEW16042.1"/>
    <property type="molecule type" value="Genomic_DNA"/>
</dbReference>
<feature type="compositionally biased region" description="Acidic residues" evidence="1">
    <location>
        <begin position="112"/>
        <end position="122"/>
    </location>
</feature>
<evidence type="ECO:0008006" key="4">
    <source>
        <dbReference type="Google" id="ProtNLM"/>
    </source>
</evidence>
<dbReference type="InterPro" id="IPR018645">
    <property type="entry name" value="OapC-like"/>
</dbReference>